<protein>
    <recommendedName>
        <fullName evidence="3">Fe2OG dioxygenase domain-containing protein</fullName>
    </recommendedName>
</protein>
<accession>A0A165FPP2</accession>
<name>A0A165FPP2_EXIGL</name>
<gene>
    <name evidence="1" type="ORF">EXIGLDRAFT_569218</name>
</gene>
<keyword evidence="2" id="KW-1185">Reference proteome</keyword>
<evidence type="ECO:0000313" key="2">
    <source>
        <dbReference type="Proteomes" id="UP000077266"/>
    </source>
</evidence>
<reference evidence="1 2" key="1">
    <citation type="journal article" date="2016" name="Mol. Biol. Evol.">
        <title>Comparative Genomics of Early-Diverging Mushroom-Forming Fungi Provides Insights into the Origins of Lignocellulose Decay Capabilities.</title>
        <authorList>
            <person name="Nagy L.G."/>
            <person name="Riley R."/>
            <person name="Tritt A."/>
            <person name="Adam C."/>
            <person name="Daum C."/>
            <person name="Floudas D."/>
            <person name="Sun H."/>
            <person name="Yadav J.S."/>
            <person name="Pangilinan J."/>
            <person name="Larsson K.H."/>
            <person name="Matsuura K."/>
            <person name="Barry K."/>
            <person name="Labutti K."/>
            <person name="Kuo R."/>
            <person name="Ohm R.A."/>
            <person name="Bhattacharya S.S."/>
            <person name="Shirouzu T."/>
            <person name="Yoshinaga Y."/>
            <person name="Martin F.M."/>
            <person name="Grigoriev I.V."/>
            <person name="Hibbett D.S."/>
        </authorList>
    </citation>
    <scope>NUCLEOTIDE SEQUENCE [LARGE SCALE GENOMIC DNA]</scope>
    <source>
        <strain evidence="1 2">HHB12029</strain>
    </source>
</reference>
<dbReference type="OrthoDB" id="2797114at2759"/>
<feature type="non-terminal residue" evidence="1">
    <location>
        <position position="132"/>
    </location>
</feature>
<dbReference type="AlphaFoldDB" id="A0A165FPP2"/>
<evidence type="ECO:0000313" key="1">
    <source>
        <dbReference type="EMBL" id="KZV89330.1"/>
    </source>
</evidence>
<organism evidence="1 2">
    <name type="scientific">Exidia glandulosa HHB12029</name>
    <dbReference type="NCBI Taxonomy" id="1314781"/>
    <lineage>
        <taxon>Eukaryota</taxon>
        <taxon>Fungi</taxon>
        <taxon>Dikarya</taxon>
        <taxon>Basidiomycota</taxon>
        <taxon>Agaricomycotina</taxon>
        <taxon>Agaricomycetes</taxon>
        <taxon>Auriculariales</taxon>
        <taxon>Exidiaceae</taxon>
        <taxon>Exidia</taxon>
    </lineage>
</organism>
<dbReference type="Proteomes" id="UP000077266">
    <property type="component" value="Unassembled WGS sequence"/>
</dbReference>
<proteinExistence type="predicted"/>
<evidence type="ECO:0008006" key="3">
    <source>
        <dbReference type="Google" id="ProtNLM"/>
    </source>
</evidence>
<dbReference type="EMBL" id="KV426075">
    <property type="protein sequence ID" value="KZV89330.1"/>
    <property type="molecule type" value="Genomic_DNA"/>
</dbReference>
<dbReference type="Gene3D" id="3.60.130.30">
    <property type="match status" value="1"/>
</dbReference>
<dbReference type="InParanoid" id="A0A165FPP2"/>
<feature type="non-terminal residue" evidence="1">
    <location>
        <position position="1"/>
    </location>
</feature>
<sequence length="132" mass="14871">SGVVFTFYPSLAKIYKEMERSMNVPDAIRTSIQFNLPFAAHTLNLGPFVQCWFHRDSRNFILGICPVVVLGRFNPETSGHFIMVEPKIVMELRPGDVLLMMSALITHGTAPLLPGETRMSWTCYSAGGLFRY</sequence>